<organism evidence="4 5">
    <name type="scientific">Allacma fusca</name>
    <dbReference type="NCBI Taxonomy" id="39272"/>
    <lineage>
        <taxon>Eukaryota</taxon>
        <taxon>Metazoa</taxon>
        <taxon>Ecdysozoa</taxon>
        <taxon>Arthropoda</taxon>
        <taxon>Hexapoda</taxon>
        <taxon>Collembola</taxon>
        <taxon>Symphypleona</taxon>
        <taxon>Sminthuridae</taxon>
        <taxon>Allacma</taxon>
    </lineage>
</organism>
<comment type="similarity">
    <text evidence="2">Belongs to the peptidase S1 family. CLIP subfamily.</text>
</comment>
<dbReference type="InterPro" id="IPR001254">
    <property type="entry name" value="Trypsin_dom"/>
</dbReference>
<evidence type="ECO:0000313" key="4">
    <source>
        <dbReference type="EMBL" id="CAG7721967.1"/>
    </source>
</evidence>
<dbReference type="GO" id="GO:0004252">
    <property type="term" value="F:serine-type endopeptidase activity"/>
    <property type="evidence" value="ECO:0007669"/>
    <property type="project" value="InterPro"/>
</dbReference>
<keyword evidence="1" id="KW-1015">Disulfide bond</keyword>
<name>A0A8J2NX43_9HEXA</name>
<dbReference type="Proteomes" id="UP000708208">
    <property type="component" value="Unassembled WGS sequence"/>
</dbReference>
<dbReference type="SMART" id="SM00020">
    <property type="entry name" value="Tryp_SPc"/>
    <property type="match status" value="1"/>
</dbReference>
<keyword evidence="5" id="KW-1185">Reference proteome</keyword>
<evidence type="ECO:0000313" key="5">
    <source>
        <dbReference type="Proteomes" id="UP000708208"/>
    </source>
</evidence>
<feature type="domain" description="Peptidase S1" evidence="3">
    <location>
        <begin position="1"/>
        <end position="144"/>
    </location>
</feature>
<dbReference type="GO" id="GO:0006508">
    <property type="term" value="P:proteolysis"/>
    <property type="evidence" value="ECO:0007669"/>
    <property type="project" value="InterPro"/>
</dbReference>
<comment type="caution">
    <text evidence="4">The sequence shown here is derived from an EMBL/GenBank/DDBJ whole genome shotgun (WGS) entry which is preliminary data.</text>
</comment>
<evidence type="ECO:0000256" key="1">
    <source>
        <dbReference type="ARBA" id="ARBA00023157"/>
    </source>
</evidence>
<gene>
    <name evidence="4" type="ORF">AFUS01_LOCUS11150</name>
</gene>
<feature type="non-terminal residue" evidence="4">
    <location>
        <position position="1"/>
    </location>
</feature>
<dbReference type="InterPro" id="IPR051487">
    <property type="entry name" value="Ser/Thr_Proteases_Immune/Dev"/>
</dbReference>
<dbReference type="Pfam" id="PF00089">
    <property type="entry name" value="Trypsin"/>
    <property type="match status" value="1"/>
</dbReference>
<evidence type="ECO:0000259" key="3">
    <source>
        <dbReference type="PROSITE" id="PS50240"/>
    </source>
</evidence>
<dbReference type="EMBL" id="CAJVCH010084895">
    <property type="protein sequence ID" value="CAG7721967.1"/>
    <property type="molecule type" value="Genomic_DNA"/>
</dbReference>
<dbReference type="OrthoDB" id="6371647at2759"/>
<dbReference type="PROSITE" id="PS50240">
    <property type="entry name" value="TRYPSIN_DOM"/>
    <property type="match status" value="1"/>
</dbReference>
<accession>A0A8J2NX43</accession>
<protein>
    <recommendedName>
        <fullName evidence="3">Peptidase S1 domain-containing protein</fullName>
    </recommendedName>
</protein>
<reference evidence="4" key="1">
    <citation type="submission" date="2021-06" db="EMBL/GenBank/DDBJ databases">
        <authorList>
            <person name="Hodson N. C."/>
            <person name="Mongue J. A."/>
            <person name="Jaron S. K."/>
        </authorList>
    </citation>
    <scope>NUCLEOTIDE SEQUENCE</scope>
</reference>
<evidence type="ECO:0000256" key="2">
    <source>
        <dbReference type="ARBA" id="ARBA00024195"/>
    </source>
</evidence>
<dbReference type="AlphaFoldDB" id="A0A8J2NX43"/>
<dbReference type="PANTHER" id="PTHR24256">
    <property type="entry name" value="TRYPTASE-RELATED"/>
    <property type="match status" value="1"/>
</dbReference>
<sequence>TQQIRNVKEVKIHPDFNGTNYNFAILYTDIKWEYNDVVKPIGLSHQDPRHCIATGWGLHKMLRQVYLTDPFEQCDEIYGSSLSNHTICVYCAQGKDFVEYGGPIVCEDGLLAGVGSSADPPCGTTQSPAGFSRVTIVQEWIKSV</sequence>
<proteinExistence type="inferred from homology"/>